<dbReference type="Proteomes" id="UP000077421">
    <property type="component" value="Unassembled WGS sequence"/>
</dbReference>
<dbReference type="RefSeq" id="WP_067561967.1">
    <property type="nucleotide sequence ID" value="NZ_LSUQ01000007.1"/>
</dbReference>
<dbReference type="InterPro" id="IPR010349">
    <property type="entry name" value="Asparaginase_II"/>
</dbReference>
<dbReference type="PANTHER" id="PTHR42110:SF1">
    <property type="entry name" value="L-ASPARAGINASE, PUTATIVE (AFU_ORTHOLOGUE AFUA_3G11890)-RELATED"/>
    <property type="match status" value="1"/>
</dbReference>
<accession>A0A162T5Z8</accession>
<evidence type="ECO:0000313" key="3">
    <source>
        <dbReference type="Proteomes" id="UP000077421"/>
    </source>
</evidence>
<evidence type="ECO:0000313" key="2">
    <source>
        <dbReference type="EMBL" id="OPG16561.1"/>
    </source>
</evidence>
<dbReference type="Proteomes" id="UP000190229">
    <property type="component" value="Unassembled WGS sequence"/>
</dbReference>
<dbReference type="PANTHER" id="PTHR42110">
    <property type="entry name" value="L-ASPARAGINASE, PUTATIVE (AFU_ORTHOLOGUE AFUA_3G11890)-RELATED"/>
    <property type="match status" value="1"/>
</dbReference>
<dbReference type="EMBL" id="LSUQ01000007">
    <property type="protein sequence ID" value="OAG94725.1"/>
    <property type="molecule type" value="Genomic_DNA"/>
</dbReference>
<comment type="caution">
    <text evidence="2">The sequence shown here is derived from an EMBL/GenBank/DDBJ whole genome shotgun (WGS) entry which is preliminary data.</text>
</comment>
<evidence type="ECO:0000313" key="4">
    <source>
        <dbReference type="Proteomes" id="UP000190229"/>
    </source>
</evidence>
<reference evidence="1 3" key="1">
    <citation type="submission" date="2016-02" db="EMBL/GenBank/DDBJ databases">
        <title>Draft genome sequence of Acidibacillus ferrooxidans SLC66.</title>
        <authorList>
            <person name="Oliveira G."/>
            <person name="Nancucheo I."/>
            <person name="Dall'Agnol H."/>
            <person name="Johnson B."/>
            <person name="Oliveira R."/>
            <person name="Nunes G.L."/>
            <person name="Tzotzos G."/>
            <person name="Orellana S.C."/>
            <person name="Salim A.C."/>
            <person name="Araujo F.M."/>
        </authorList>
    </citation>
    <scope>NUCLEOTIDE SEQUENCE [LARGE SCALE GENOMIC DNA]</scope>
    <source>
        <strain evidence="1 3">SLC66</strain>
    </source>
</reference>
<evidence type="ECO:0000313" key="1">
    <source>
        <dbReference type="EMBL" id="OAG94725.1"/>
    </source>
</evidence>
<dbReference type="EMBL" id="MWPS01000016">
    <property type="protein sequence ID" value="OPG16561.1"/>
    <property type="molecule type" value="Genomic_DNA"/>
</dbReference>
<sequence>MTITLDDPLQPSLLSVEFRGDIVENVHDGHIAVCNAQGKLLFFYGVPSVQVYGRSALKIIQALPLLETGAADHFQMSDRELALCASSHSGLPSHQAGVRSLLARIGCEISDLICGCGPPYSSNAHDEMLKSGEPMTAICNVCSGVHTGMLATAVFCNELTRGYEDIRHPVQKRVLDAVSDVTATPESAIQVGIDGCGIPTFALTLEGIARGFARMTRTSHFQTKRASAVKRMLDAYVRHPEMVTEEDSFATRLIRAFDGELIGKEGAKGVFALLHRSKGLGIAIKVADGTKESIPSAVMAILSQIDCLPNLPPSLERYVKAELKNTCNDVIGRIESRIRLQPMRSTQRE</sequence>
<keyword evidence="4" id="KW-1185">Reference proteome</keyword>
<reference evidence="2 4" key="2">
    <citation type="submission" date="2017-02" db="EMBL/GenBank/DDBJ databases">
        <title>Draft genome of Acidibacillus ferrooxidans Huett2.</title>
        <authorList>
            <person name="Schopf S."/>
        </authorList>
    </citation>
    <scope>NUCLEOTIDE SEQUENCE [LARGE SCALE GENOMIC DNA]</scope>
    <source>
        <strain evidence="2 4">Huett2</strain>
    </source>
</reference>
<dbReference type="OrthoDB" id="9770793at2"/>
<proteinExistence type="predicted"/>
<evidence type="ECO:0008006" key="5">
    <source>
        <dbReference type="Google" id="ProtNLM"/>
    </source>
</evidence>
<name>A0A162T5Z8_9BACL</name>
<gene>
    <name evidence="1" type="ORF">AYW79_04080</name>
    <name evidence="2" type="ORF">B2M26_06745</name>
</gene>
<organism evidence="2 4">
    <name type="scientific">Ferroacidibacillus organovorans</name>
    <dbReference type="NCBI Taxonomy" id="1765683"/>
    <lineage>
        <taxon>Bacteria</taxon>
        <taxon>Bacillati</taxon>
        <taxon>Bacillota</taxon>
        <taxon>Bacilli</taxon>
        <taxon>Bacillales</taxon>
        <taxon>Alicyclobacillaceae</taxon>
        <taxon>Ferroacidibacillus</taxon>
    </lineage>
</organism>
<protein>
    <recommendedName>
        <fullName evidence="5">Asparaginase</fullName>
    </recommendedName>
</protein>
<dbReference type="AlphaFoldDB" id="A0A162T5Z8"/>
<dbReference type="Pfam" id="PF06089">
    <property type="entry name" value="Asparaginase_II"/>
    <property type="match status" value="1"/>
</dbReference>